<evidence type="ECO:0008006" key="4">
    <source>
        <dbReference type="Google" id="ProtNLM"/>
    </source>
</evidence>
<feature type="compositionally biased region" description="Low complexity" evidence="1">
    <location>
        <begin position="96"/>
        <end position="134"/>
    </location>
</feature>
<dbReference type="EMBL" id="MLKD01000004">
    <property type="protein sequence ID" value="OQE27703.1"/>
    <property type="molecule type" value="Genomic_DNA"/>
</dbReference>
<dbReference type="Pfam" id="PF13489">
    <property type="entry name" value="Methyltransf_23"/>
    <property type="match status" value="1"/>
</dbReference>
<dbReference type="InterPro" id="IPR029063">
    <property type="entry name" value="SAM-dependent_MTases_sf"/>
</dbReference>
<proteinExistence type="predicted"/>
<dbReference type="CDD" id="cd02440">
    <property type="entry name" value="AdoMet_MTases"/>
    <property type="match status" value="1"/>
</dbReference>
<dbReference type="SUPFAM" id="SSF53335">
    <property type="entry name" value="S-adenosyl-L-methionine-dependent methyltransferases"/>
    <property type="match status" value="1"/>
</dbReference>
<organism evidence="2 3">
    <name type="scientific">Penicillium steckii</name>
    <dbReference type="NCBI Taxonomy" id="303698"/>
    <lineage>
        <taxon>Eukaryota</taxon>
        <taxon>Fungi</taxon>
        <taxon>Dikarya</taxon>
        <taxon>Ascomycota</taxon>
        <taxon>Pezizomycotina</taxon>
        <taxon>Eurotiomycetes</taxon>
        <taxon>Eurotiomycetidae</taxon>
        <taxon>Eurotiales</taxon>
        <taxon>Aspergillaceae</taxon>
        <taxon>Penicillium</taxon>
    </lineage>
</organism>
<gene>
    <name evidence="2" type="ORF">PENSTE_c004G02729</name>
</gene>
<dbReference type="GO" id="GO:0008168">
    <property type="term" value="F:methyltransferase activity"/>
    <property type="evidence" value="ECO:0007669"/>
    <property type="project" value="TreeGrafter"/>
</dbReference>
<comment type="caution">
    <text evidence="2">The sequence shown here is derived from an EMBL/GenBank/DDBJ whole genome shotgun (WGS) entry which is preliminary data.</text>
</comment>
<reference evidence="3" key="1">
    <citation type="journal article" date="2017" name="Nat. Microbiol.">
        <title>Global analysis of biosynthetic gene clusters reveals vast potential of secondary metabolite production in Penicillium species.</title>
        <authorList>
            <person name="Nielsen J.C."/>
            <person name="Grijseels S."/>
            <person name="Prigent S."/>
            <person name="Ji B."/>
            <person name="Dainat J."/>
            <person name="Nielsen K.F."/>
            <person name="Frisvad J.C."/>
            <person name="Workman M."/>
            <person name="Nielsen J."/>
        </authorList>
    </citation>
    <scope>NUCLEOTIDE SEQUENCE [LARGE SCALE GENOMIC DNA]</scope>
    <source>
        <strain evidence="3">IBT 24891</strain>
    </source>
</reference>
<dbReference type="AlphaFoldDB" id="A0A1V6TQ67"/>
<keyword evidence="3" id="KW-1185">Reference proteome</keyword>
<dbReference type="STRING" id="303698.A0A1V6TQ67"/>
<evidence type="ECO:0000313" key="2">
    <source>
        <dbReference type="EMBL" id="OQE27703.1"/>
    </source>
</evidence>
<evidence type="ECO:0000313" key="3">
    <source>
        <dbReference type="Proteomes" id="UP000191285"/>
    </source>
</evidence>
<dbReference type="PANTHER" id="PTHR43591:SF10">
    <property type="entry name" value="ABC TRANSMEMBRANE TYPE-1 DOMAIN-CONTAINING PROTEIN-RELATED"/>
    <property type="match status" value="1"/>
</dbReference>
<dbReference type="Proteomes" id="UP000191285">
    <property type="component" value="Unassembled WGS sequence"/>
</dbReference>
<dbReference type="Gene3D" id="3.40.50.150">
    <property type="entry name" value="Vaccinia Virus protein VP39"/>
    <property type="match status" value="1"/>
</dbReference>
<evidence type="ECO:0000256" key="1">
    <source>
        <dbReference type="SAM" id="MobiDB-lite"/>
    </source>
</evidence>
<dbReference type="PANTHER" id="PTHR43591">
    <property type="entry name" value="METHYLTRANSFERASE"/>
    <property type="match status" value="1"/>
</dbReference>
<accession>A0A1V6TQ67</accession>
<sequence>MSQPNPNESIQVDTSDDDSLFDTKSLVGSDLSFASSVRDYCYENGRRYHAYRHGQYPFPNDEEEQDRLALMHHLFKLLSGGYLHRAPIPSDRDQPSSISNPSSTSSSDLNSNVAKDNTSTSTTTNTSTNTNTNTPPRRILDIGTGTGEWAIEMAEDYPTIDIIGTDLSPIQPNWAPPNCRFFIDDAESDWTFTPDEAFDYIHARSLGGGIGDWPRLLRQAFTHLKPGGWFEAQEFETWILSDDGSHDRATAIMDWQDRLTEASHQFGKAMNAAPFIADWMVTEGFENVSDDKYKCPVGGWAKNRRLKEIGRVGKVTILQVVEPYTLALFTRVLGFTFQQAQEYMDKVRAELVSNKFHLYVLFHFVYGQKPLHVNSSSNGQIP</sequence>
<protein>
    <recommendedName>
        <fullName evidence="4">Methyltransferase domain-containing protein</fullName>
    </recommendedName>
</protein>
<name>A0A1V6TQ67_9EURO</name>
<dbReference type="OrthoDB" id="2013972at2759"/>
<feature type="region of interest" description="Disordered" evidence="1">
    <location>
        <begin position="86"/>
        <end position="140"/>
    </location>
</feature>